<proteinExistence type="predicted"/>
<dbReference type="SUPFAM" id="SSF54593">
    <property type="entry name" value="Glyoxalase/Bleomycin resistance protein/Dihydroxybiphenyl dioxygenase"/>
    <property type="match status" value="1"/>
</dbReference>
<sequence>MANRWAGVTVDCLDVERMARFWGTLLDRRPGPSEPGWIYLGHRDDPQPRLVFQPVTEPKRGKVRLHLDVVVDDIDEGIAQVLALGGRSTGERHEYEEGVVVVMADPEGHEFCLTQYF</sequence>
<dbReference type="AlphaFoldDB" id="A0A3A9ZAG7"/>
<dbReference type="CDD" id="cd06587">
    <property type="entry name" value="VOC"/>
    <property type="match status" value="1"/>
</dbReference>
<dbReference type="InterPro" id="IPR029068">
    <property type="entry name" value="Glyas_Bleomycin-R_OHBP_Dase"/>
</dbReference>
<dbReference type="Pfam" id="PF18029">
    <property type="entry name" value="Glyoxalase_6"/>
    <property type="match status" value="1"/>
</dbReference>
<dbReference type="InterPro" id="IPR041581">
    <property type="entry name" value="Glyoxalase_6"/>
</dbReference>
<evidence type="ECO:0000259" key="1">
    <source>
        <dbReference type="PROSITE" id="PS51819"/>
    </source>
</evidence>
<dbReference type="InterPro" id="IPR037523">
    <property type="entry name" value="VOC_core"/>
</dbReference>
<protein>
    <submittedName>
        <fullName evidence="2">VOC family protein</fullName>
    </submittedName>
</protein>
<dbReference type="RefSeq" id="WP_120677017.1">
    <property type="nucleotide sequence ID" value="NZ_RBAL01000003.1"/>
</dbReference>
<dbReference type="EMBL" id="RBAL01000003">
    <property type="protein sequence ID" value="RKN45029.1"/>
    <property type="molecule type" value="Genomic_DNA"/>
</dbReference>
<dbReference type="PROSITE" id="PS51819">
    <property type="entry name" value="VOC"/>
    <property type="match status" value="1"/>
</dbReference>
<organism evidence="2 3">
    <name type="scientific">Streptomyces hoynatensis</name>
    <dbReference type="NCBI Taxonomy" id="1141874"/>
    <lineage>
        <taxon>Bacteria</taxon>
        <taxon>Bacillati</taxon>
        <taxon>Actinomycetota</taxon>
        <taxon>Actinomycetes</taxon>
        <taxon>Kitasatosporales</taxon>
        <taxon>Streptomycetaceae</taxon>
        <taxon>Streptomyces</taxon>
    </lineage>
</organism>
<accession>A0A3A9ZAG7</accession>
<evidence type="ECO:0000313" key="2">
    <source>
        <dbReference type="EMBL" id="RKN45029.1"/>
    </source>
</evidence>
<dbReference type="OrthoDB" id="3212826at2"/>
<dbReference type="Gene3D" id="3.10.180.10">
    <property type="entry name" value="2,3-Dihydroxybiphenyl 1,2-Dioxygenase, domain 1"/>
    <property type="match status" value="1"/>
</dbReference>
<comment type="caution">
    <text evidence="2">The sequence shown here is derived from an EMBL/GenBank/DDBJ whole genome shotgun (WGS) entry which is preliminary data.</text>
</comment>
<evidence type="ECO:0000313" key="3">
    <source>
        <dbReference type="Proteomes" id="UP000272474"/>
    </source>
</evidence>
<name>A0A3A9ZAG7_9ACTN</name>
<reference evidence="2 3" key="1">
    <citation type="journal article" date="2014" name="Int. J. Syst. Evol. Microbiol.">
        <title>Streptomyces hoynatensis sp. nov., isolated from deep marine sediment.</title>
        <authorList>
            <person name="Veyisoglu A."/>
            <person name="Sahin N."/>
        </authorList>
    </citation>
    <scope>NUCLEOTIDE SEQUENCE [LARGE SCALE GENOMIC DNA]</scope>
    <source>
        <strain evidence="2 3">KCTC 29097</strain>
    </source>
</reference>
<dbReference type="Proteomes" id="UP000272474">
    <property type="component" value="Unassembled WGS sequence"/>
</dbReference>
<feature type="domain" description="VOC" evidence="1">
    <location>
        <begin position="1"/>
        <end position="116"/>
    </location>
</feature>
<dbReference type="PANTHER" id="PTHR35908:SF1">
    <property type="entry name" value="CONSERVED PROTEIN"/>
    <property type="match status" value="1"/>
</dbReference>
<keyword evidence="3" id="KW-1185">Reference proteome</keyword>
<gene>
    <name evidence="2" type="ORF">D7294_08020</name>
</gene>
<dbReference type="PANTHER" id="PTHR35908">
    <property type="entry name" value="HYPOTHETICAL FUSION PROTEIN"/>
    <property type="match status" value="1"/>
</dbReference>